<dbReference type="SUPFAM" id="SSF48403">
    <property type="entry name" value="Ankyrin repeat"/>
    <property type="match status" value="1"/>
</dbReference>
<dbReference type="Proteomes" id="UP000019804">
    <property type="component" value="Unassembled WGS sequence"/>
</dbReference>
<sequence>MAPFKLTGFLSSDSTRPQKTSQGAPPPANQPIQVLHDDENAVIDIVAVHGLGANPDYAWIWQPKNNPPGGSGYPKKHFNWLKELLPMKLAQAEIPCRVMTYNYGSDWFMTNRCTRLTNMSNNLLYLLSAHRNKQGSSRPLIFIGHSLGGIVIEQALVSATFRWSQFTGIPEWTVGVVFLGTPFRGCAAASWGVLAASLTPSSSEKRVLKELEEFSWISLDRLQQFSAWLYTVKVPAVCFFEEHVTDYSSRVGLPLRTLVVPEASACINGHFSKSLPADHFKINKFYGLEDPSFQRVYPEIVRIARDAEKNLKHRRANNHDSLSYLREKMEVKHPLNILDDIKMQKGERTEHTCHWILKREELSAWRTNESSQLLCIVGPPCSGKTMMSTFLVETLNKEAEKYPRKVFIYFHCDNKHQSRRKPTAILRSLIWQLLLQRKELFRYINAQLAIQREADFFDALFKDLSTIWCLLIDMLRDKGTGEVMILIDALDECEAPARETLLILLRELIEKEPTVSAKLLVTYRPEIRDIEFELYGLGTCLKMGASSEVNPDISTYINASVDELASRKFYGEDLKDEVRKSLSGRAGGTFLWVSSMLSELQDTDKSQIWTKLGELPSTLGQIYSRILNRSISVEERQDAQFLLLSLLAAKHPLKKKEIAAAFALHRSGSVLDSKSIQDYLDICSSCSSIVDIAGEDDEATVDFCHQSVKDFLLQGSSVDWFHTSLENANIHMFELCQLYMNGIGLIEGGLINGLLRKHDARLEHYYRKYPFLEYASSMCEYHAAASSTLQKQKTDYTRRSMQLAGRDNYKDVIRQLLDTDQIDIKIQTNDGWTLLHKAAGSDQKGVAQLLLNADQIDVSSGDRGRTGSTNENGHGVAQLVNTTLGDHGGHSGLVMR</sequence>
<evidence type="ECO:0000256" key="1">
    <source>
        <dbReference type="ARBA" id="ARBA00022737"/>
    </source>
</evidence>
<keyword evidence="1" id="KW-0677">Repeat</keyword>
<organism evidence="4 5">
    <name type="scientific">Aspergillus ruber (strain CBS 135680)</name>
    <dbReference type="NCBI Taxonomy" id="1388766"/>
    <lineage>
        <taxon>Eukaryota</taxon>
        <taxon>Fungi</taxon>
        <taxon>Dikarya</taxon>
        <taxon>Ascomycota</taxon>
        <taxon>Pezizomycotina</taxon>
        <taxon>Eurotiomycetes</taxon>
        <taxon>Eurotiomycetidae</taxon>
        <taxon>Eurotiales</taxon>
        <taxon>Aspergillaceae</taxon>
        <taxon>Aspergillus</taxon>
        <taxon>Aspergillus subgen. Aspergillus</taxon>
    </lineage>
</organism>
<dbReference type="HOGENOM" id="CLU_000288_34_1_1"/>
<evidence type="ECO:0000259" key="3">
    <source>
        <dbReference type="PROSITE" id="PS50837"/>
    </source>
</evidence>
<dbReference type="PANTHER" id="PTHR10039">
    <property type="entry name" value="AMELOGENIN"/>
    <property type="match status" value="1"/>
</dbReference>
<dbReference type="GeneID" id="63695528"/>
<dbReference type="RefSeq" id="XP_040635467.1">
    <property type="nucleotide sequence ID" value="XM_040780404.1"/>
</dbReference>
<dbReference type="EMBL" id="KK088441">
    <property type="protein sequence ID" value="EYE91777.1"/>
    <property type="molecule type" value="Genomic_DNA"/>
</dbReference>
<proteinExistence type="predicted"/>
<protein>
    <recommendedName>
        <fullName evidence="3">NACHT domain-containing protein</fullName>
    </recommendedName>
</protein>
<feature type="compositionally biased region" description="Polar residues" evidence="2">
    <location>
        <begin position="9"/>
        <end position="23"/>
    </location>
</feature>
<gene>
    <name evidence="4" type="ORF">EURHEDRAFT_405707</name>
</gene>
<dbReference type="OrthoDB" id="4472712at2759"/>
<dbReference type="SUPFAM" id="SSF53474">
    <property type="entry name" value="alpha/beta-Hydrolases"/>
    <property type="match status" value="1"/>
</dbReference>
<evidence type="ECO:0000313" key="4">
    <source>
        <dbReference type="EMBL" id="EYE91777.1"/>
    </source>
</evidence>
<dbReference type="InterPro" id="IPR029058">
    <property type="entry name" value="AB_hydrolase_fold"/>
</dbReference>
<evidence type="ECO:0000313" key="5">
    <source>
        <dbReference type="Proteomes" id="UP000019804"/>
    </source>
</evidence>
<accession>A0A017S496</accession>
<dbReference type="InterPro" id="IPR027417">
    <property type="entry name" value="P-loop_NTPase"/>
</dbReference>
<name>A0A017S496_ASPRC</name>
<dbReference type="Gene3D" id="1.25.40.20">
    <property type="entry name" value="Ankyrin repeat-containing domain"/>
    <property type="match status" value="1"/>
</dbReference>
<feature type="region of interest" description="Disordered" evidence="2">
    <location>
        <begin position="1"/>
        <end position="30"/>
    </location>
</feature>
<dbReference type="Gene3D" id="3.40.50.1820">
    <property type="entry name" value="alpha/beta hydrolase"/>
    <property type="match status" value="1"/>
</dbReference>
<dbReference type="Pfam" id="PF24883">
    <property type="entry name" value="NPHP3_N"/>
    <property type="match status" value="1"/>
</dbReference>
<dbReference type="PANTHER" id="PTHR10039:SF14">
    <property type="entry name" value="NACHT DOMAIN-CONTAINING PROTEIN"/>
    <property type="match status" value="1"/>
</dbReference>
<dbReference type="AlphaFoldDB" id="A0A017S496"/>
<dbReference type="InterPro" id="IPR036770">
    <property type="entry name" value="Ankyrin_rpt-contain_sf"/>
</dbReference>
<dbReference type="InterPro" id="IPR007111">
    <property type="entry name" value="NACHT_NTPase"/>
</dbReference>
<keyword evidence="5" id="KW-1185">Reference proteome</keyword>
<dbReference type="PROSITE" id="PS50837">
    <property type="entry name" value="NACHT"/>
    <property type="match status" value="1"/>
</dbReference>
<dbReference type="InterPro" id="IPR056884">
    <property type="entry name" value="NPHP3-like_N"/>
</dbReference>
<evidence type="ECO:0000256" key="2">
    <source>
        <dbReference type="SAM" id="MobiDB-lite"/>
    </source>
</evidence>
<dbReference type="SUPFAM" id="SSF52540">
    <property type="entry name" value="P-loop containing nucleoside triphosphate hydrolases"/>
    <property type="match status" value="1"/>
</dbReference>
<feature type="domain" description="NACHT" evidence="3">
    <location>
        <begin position="372"/>
        <end position="525"/>
    </location>
</feature>
<dbReference type="Gene3D" id="3.40.50.300">
    <property type="entry name" value="P-loop containing nucleotide triphosphate hydrolases"/>
    <property type="match status" value="1"/>
</dbReference>
<reference evidence="5" key="1">
    <citation type="journal article" date="2014" name="Nat. Commun.">
        <title>Genomic adaptations of the halophilic Dead Sea filamentous fungus Eurotium rubrum.</title>
        <authorList>
            <person name="Kis-Papo T."/>
            <person name="Weig A.R."/>
            <person name="Riley R."/>
            <person name="Persoh D."/>
            <person name="Salamov A."/>
            <person name="Sun H."/>
            <person name="Lipzen A."/>
            <person name="Wasser S.P."/>
            <person name="Rambold G."/>
            <person name="Grigoriev I.V."/>
            <person name="Nevo E."/>
        </authorList>
    </citation>
    <scope>NUCLEOTIDE SEQUENCE [LARGE SCALE GENOMIC DNA]</scope>
    <source>
        <strain evidence="5">CBS 135680</strain>
    </source>
</reference>